<feature type="region of interest" description="Disordered" evidence="2">
    <location>
        <begin position="801"/>
        <end position="825"/>
    </location>
</feature>
<feature type="coiled-coil region" evidence="1">
    <location>
        <begin position="711"/>
        <end position="750"/>
    </location>
</feature>
<proteinExistence type="predicted"/>
<evidence type="ECO:0000256" key="1">
    <source>
        <dbReference type="SAM" id="Coils"/>
    </source>
</evidence>
<reference evidence="4" key="1">
    <citation type="submission" date="2021-08" db="EMBL/GenBank/DDBJ databases">
        <authorList>
            <person name="Misof B."/>
            <person name="Oliver O."/>
            <person name="Podsiadlowski L."/>
            <person name="Donath A."/>
            <person name="Peters R."/>
            <person name="Mayer C."/>
            <person name="Rust J."/>
            <person name="Gunkel S."/>
            <person name="Lesny P."/>
            <person name="Martin S."/>
            <person name="Oeyen J.P."/>
            <person name="Petersen M."/>
            <person name="Panagiotis P."/>
            <person name="Wilbrandt J."/>
            <person name="Tanja T."/>
        </authorList>
    </citation>
    <scope>NUCLEOTIDE SEQUENCE</scope>
    <source>
        <strain evidence="4">GBR_01_08_01A</strain>
        <tissue evidence="4">Thorax + abdomen</tissue>
    </source>
</reference>
<dbReference type="InterPro" id="IPR036457">
    <property type="entry name" value="PPM-type-like_dom_sf"/>
</dbReference>
<evidence type="ECO:0000313" key="5">
    <source>
        <dbReference type="Proteomes" id="UP001258017"/>
    </source>
</evidence>
<gene>
    <name evidence="4" type="ORF">KPH14_005624</name>
</gene>
<dbReference type="Gene3D" id="3.60.40.10">
    <property type="entry name" value="PPM-type phosphatase domain"/>
    <property type="match status" value="1"/>
</dbReference>
<dbReference type="Pfam" id="PF00481">
    <property type="entry name" value="PP2C"/>
    <property type="match status" value="1"/>
</dbReference>
<comment type="caution">
    <text evidence="4">The sequence shown here is derived from an EMBL/GenBank/DDBJ whole genome shotgun (WGS) entry which is preliminary data.</text>
</comment>
<dbReference type="InterPro" id="IPR015655">
    <property type="entry name" value="PP2C"/>
</dbReference>
<feature type="domain" description="PPM-type phosphatase" evidence="3">
    <location>
        <begin position="1"/>
        <end position="109"/>
    </location>
</feature>
<feature type="compositionally biased region" description="Low complexity" evidence="2">
    <location>
        <begin position="1355"/>
        <end position="1406"/>
    </location>
</feature>
<dbReference type="Proteomes" id="UP001258017">
    <property type="component" value="Unassembled WGS sequence"/>
</dbReference>
<feature type="compositionally biased region" description="Low complexity" evidence="2">
    <location>
        <begin position="1606"/>
        <end position="1647"/>
    </location>
</feature>
<sequence>MGGILAFNQGTMRVNGVLAVSRAIGDVQYKPYVTSIPDTQCIPLNGTEDFLIIATDGVWDFINSHEAAAIVYIAIRQYPDDPDYAATSLIKAAKYAGSLDNITAIVVFLTAPSEIAARPSDAHPLLSLDSMINMAVNNPYVQKDLCAIDGMFFKQMKQYQQHPPPYDNDQEERHANGSEASMDDGGFHDEITGGAEGKHEENDAADYIYGDLGPETDVDAVDDVDNVLESPILDNAPGNLSQGLFHEEKRLPENENDFRHEEEEEDATLDAPLDAPHDVLADTPLDDDDSPPSPVNNDTKPLQHALLPEADNVADSEDSEDEWNYYRVGPNKEKDTAASSGELHEIKNDNEAENDQHLDEDNNVEPQSSSSEVDSECESQKEEILPELINTDISVEEKRKVDSPFVKTEKEEEVQEEETEEEEEEEGERVEKNVEEEKQEEEDMEFQLNPNAAEFIPGSPPKHQIKLSSINDSLVAGSPLKSVAMDDIKVPSQKEFDEEISVRPHEIEEKDSPNGDHISHSDYDFYTERQKVTSAPVGLDESEISSTKAEYGDESNMSSLYTTDLHKTGISTMEESFGESECDIYNRDNPMTMSYTPSDFKAAFKKEVDLNAVHDLSDGDLEDENGSFEEQTPRSPTVISADIVQAMESSVFSNGESSDQVQSFTGSLQGETTFLKFGDSEESKTTEFMKVELERHQSSPIDSVFEQDIPRQEEESHLAQDNEELVDITQEEENEKIETHKEALDGEEKDIAEIDIVKSETEHIVEKPVEVATADLIETEVPHEASFQDTNFLSSTIQEAPKSAASMESTPRSMSPIGTEHIETSSKPLETEVISSMENLALAAEEASSVVSNLRPDVPEFQPCRSSFDPFASGEPLLSDVVKASHLDDSMDLMAEPTESEKPTEPSFVPTLTSESVSDERPTESLLDFNDTATEMPTKDHIEEAKVEESSVPTFEESADKPTQDIDESVCLFDINAPVEAEKQTNSEAEEEFETIIEKTEEMNIAEVEQANEMPTLNLSESIQEFTGLEKQLEPENVTPEESPVTEPPTIEDKIIEEVVEHKEEPLVKETIDEDTIIDTKKEEEEIVKVEEHAEIVHVEETPQPADTEEVMESSKTTEFMAPVDNIETEASADTIELATPADSVEMGTPVDTAEIATPVDTAETATPVDTAEIAMPTDTAETAAPVDTAEIATPVETAEVATLADMAKAATSMNVIETEAPTKMIETEEPARIVETEESARIVETEEPATIIETEAPAKIVETETPTSIVEPTNLVDTTTTKPAEIIETADTAKTAELTEAVPTAQAAEEQKATESPEVVKSKVEEATEPTVVAAGVVAAAATVAAAGIVTAAATSTSKAKAKPAAKTTKPGTTTKAAPKSTPTSPSKTISSTTRSTASATAIKKVPASTATRPKQLDTNATKSAASASAAKASAPKTLSASKPATSTTKTAAARPSSSVTKAKAAPTSARSTTAPVEKKSVLNGDVKSLSKGTTTKPASKLTATSSSTSTSAKSTTTKTTPTSRVSASATTTTATKSRPTSATTAARSPAKLSATTSSASGTPNAAKTKTTPTSATKSRTSLPKSPMIDKQIKETANKQISMARTTTSSVSKTTRTSMSSTTMSSVTATATKRLSASKSTTTTTHSPVKKVVSKVASGNSSGTKTSAVTKVKVMQNGTADNVEITKTTIITNIKNEDDVPKKDLSPVVAPTDNQLIVSAD</sequence>
<feature type="compositionally biased region" description="Low complexity" evidence="2">
    <location>
        <begin position="1495"/>
        <end position="1552"/>
    </location>
</feature>
<feature type="compositionally biased region" description="Polar residues" evidence="2">
    <location>
        <begin position="628"/>
        <end position="637"/>
    </location>
</feature>
<feature type="region of interest" description="Disordered" evidence="2">
    <location>
        <begin position="617"/>
        <end position="637"/>
    </location>
</feature>
<keyword evidence="1" id="KW-0175">Coiled coil</keyword>
<feature type="compositionally biased region" description="Acidic residues" evidence="2">
    <location>
        <begin position="411"/>
        <end position="428"/>
    </location>
</feature>
<evidence type="ECO:0000256" key="2">
    <source>
        <dbReference type="SAM" id="MobiDB-lite"/>
    </source>
</evidence>
<keyword evidence="5" id="KW-1185">Reference proteome</keyword>
<feature type="region of interest" description="Disordered" evidence="2">
    <location>
        <begin position="256"/>
        <end position="447"/>
    </location>
</feature>
<organism evidence="4 5">
    <name type="scientific">Odynerus spinipes</name>
    <dbReference type="NCBI Taxonomy" id="1348599"/>
    <lineage>
        <taxon>Eukaryota</taxon>
        <taxon>Metazoa</taxon>
        <taxon>Ecdysozoa</taxon>
        <taxon>Arthropoda</taxon>
        <taxon>Hexapoda</taxon>
        <taxon>Insecta</taxon>
        <taxon>Pterygota</taxon>
        <taxon>Neoptera</taxon>
        <taxon>Endopterygota</taxon>
        <taxon>Hymenoptera</taxon>
        <taxon>Apocrita</taxon>
        <taxon>Aculeata</taxon>
        <taxon>Vespoidea</taxon>
        <taxon>Vespidae</taxon>
        <taxon>Eumeninae</taxon>
        <taxon>Odynerus</taxon>
    </lineage>
</organism>
<dbReference type="InterPro" id="IPR001932">
    <property type="entry name" value="PPM-type_phosphatase-like_dom"/>
</dbReference>
<feature type="compositionally biased region" description="Low complexity" evidence="2">
    <location>
        <begin position="1564"/>
        <end position="1583"/>
    </location>
</feature>
<feature type="region of interest" description="Disordered" evidence="2">
    <location>
        <begin position="895"/>
        <end position="966"/>
    </location>
</feature>
<dbReference type="Pfam" id="PF07145">
    <property type="entry name" value="PAM2"/>
    <property type="match status" value="1"/>
</dbReference>
<evidence type="ECO:0000259" key="3">
    <source>
        <dbReference type="PROSITE" id="PS51746"/>
    </source>
</evidence>
<feature type="region of interest" description="Disordered" evidence="2">
    <location>
        <begin position="533"/>
        <end position="556"/>
    </location>
</feature>
<feature type="compositionally biased region" description="Low complexity" evidence="2">
    <location>
        <begin position="1422"/>
        <end position="1477"/>
    </location>
</feature>
<feature type="compositionally biased region" description="Basic and acidic residues" evidence="2">
    <location>
        <begin position="185"/>
        <end position="200"/>
    </location>
</feature>
<dbReference type="SUPFAM" id="SSF81606">
    <property type="entry name" value="PP2C-like"/>
    <property type="match status" value="1"/>
</dbReference>
<name>A0AAD9VIV6_9HYME</name>
<dbReference type="PROSITE" id="PS51746">
    <property type="entry name" value="PPM_2"/>
    <property type="match status" value="1"/>
</dbReference>
<feature type="compositionally biased region" description="Basic and acidic residues" evidence="2">
    <location>
        <begin position="1310"/>
        <end position="1324"/>
    </location>
</feature>
<feature type="compositionally biased region" description="Basic and acidic residues" evidence="2">
    <location>
        <begin position="330"/>
        <end position="360"/>
    </location>
</feature>
<feature type="region of interest" description="Disordered" evidence="2">
    <location>
        <begin position="1304"/>
        <end position="1324"/>
    </location>
</feature>
<dbReference type="EMBL" id="JAIFRP010004406">
    <property type="protein sequence ID" value="KAK2576258.1"/>
    <property type="molecule type" value="Genomic_DNA"/>
</dbReference>
<feature type="region of interest" description="Disordered" evidence="2">
    <location>
        <begin position="1355"/>
        <end position="1647"/>
    </location>
</feature>
<dbReference type="InterPro" id="IPR009818">
    <property type="entry name" value="PAM2_motif"/>
</dbReference>
<feature type="compositionally biased region" description="Acidic residues" evidence="2">
    <location>
        <begin position="312"/>
        <end position="323"/>
    </location>
</feature>
<feature type="region of interest" description="Disordered" evidence="2">
    <location>
        <begin position="159"/>
        <end position="200"/>
    </location>
</feature>
<feature type="region of interest" description="Disordered" evidence="2">
    <location>
        <begin position="489"/>
        <end position="521"/>
    </location>
</feature>
<feature type="compositionally biased region" description="Basic and acidic residues" evidence="2">
    <location>
        <begin position="395"/>
        <end position="410"/>
    </location>
</feature>
<reference evidence="4" key="2">
    <citation type="journal article" date="2023" name="Commun. Biol.">
        <title>Intrasexual cuticular hydrocarbon dimorphism in a wasp sheds light on hydrocarbon biosynthesis genes in Hymenoptera.</title>
        <authorList>
            <person name="Moris V.C."/>
            <person name="Podsiadlowski L."/>
            <person name="Martin S."/>
            <person name="Oeyen J.P."/>
            <person name="Donath A."/>
            <person name="Petersen M."/>
            <person name="Wilbrandt J."/>
            <person name="Misof B."/>
            <person name="Liedtke D."/>
            <person name="Thamm M."/>
            <person name="Scheiner R."/>
            <person name="Schmitt T."/>
            <person name="Niehuis O."/>
        </authorList>
    </citation>
    <scope>NUCLEOTIDE SEQUENCE</scope>
    <source>
        <strain evidence="4">GBR_01_08_01A</strain>
    </source>
</reference>
<dbReference type="GO" id="GO:0004722">
    <property type="term" value="F:protein serine/threonine phosphatase activity"/>
    <property type="evidence" value="ECO:0007669"/>
    <property type="project" value="InterPro"/>
</dbReference>
<feature type="compositionally biased region" description="Polar residues" evidence="2">
    <location>
        <begin position="1410"/>
        <end position="1421"/>
    </location>
</feature>
<feature type="compositionally biased region" description="Basic and acidic residues" evidence="2">
    <location>
        <begin position="937"/>
        <end position="949"/>
    </location>
</feature>
<protein>
    <recommendedName>
        <fullName evidence="3">PPM-type phosphatase domain-containing protein</fullName>
    </recommendedName>
</protein>
<dbReference type="PANTHER" id="PTHR47992">
    <property type="entry name" value="PROTEIN PHOSPHATASE"/>
    <property type="match status" value="1"/>
</dbReference>
<feature type="compositionally biased region" description="Acidic residues" evidence="2">
    <location>
        <begin position="618"/>
        <end position="627"/>
    </location>
</feature>
<accession>A0AAD9VIV6</accession>
<dbReference type="CDD" id="cd00143">
    <property type="entry name" value="PP2Cc"/>
    <property type="match status" value="1"/>
</dbReference>
<evidence type="ECO:0000313" key="4">
    <source>
        <dbReference type="EMBL" id="KAK2576258.1"/>
    </source>
</evidence>